<keyword evidence="7 10" id="KW-0663">Pyridoxal phosphate</keyword>
<keyword evidence="5 12" id="KW-0028">Amino-acid biosynthesis</keyword>
<evidence type="ECO:0000313" key="14">
    <source>
        <dbReference type="EMBL" id="SUX11515.1"/>
    </source>
</evidence>
<evidence type="ECO:0000256" key="8">
    <source>
        <dbReference type="ARBA" id="ARBA00023192"/>
    </source>
</evidence>
<evidence type="ECO:0000256" key="9">
    <source>
        <dbReference type="ARBA" id="ARBA00047931"/>
    </source>
</evidence>
<dbReference type="InterPro" id="IPR050214">
    <property type="entry name" value="Cys_Synth/Cystath_Beta-Synth"/>
</dbReference>
<evidence type="ECO:0000313" key="15">
    <source>
        <dbReference type="Proteomes" id="UP000254920"/>
    </source>
</evidence>
<dbReference type="Proteomes" id="UP000254920">
    <property type="component" value="Unassembled WGS sequence"/>
</dbReference>
<dbReference type="InterPro" id="IPR001926">
    <property type="entry name" value="TrpB-like_PALP"/>
</dbReference>
<keyword evidence="6 12" id="KW-0808">Transferase</keyword>
<dbReference type="FunFam" id="3.40.50.1100:FF:000006">
    <property type="entry name" value="Cysteine synthase"/>
    <property type="match status" value="1"/>
</dbReference>
<dbReference type="NCBIfam" id="TIGR01139">
    <property type="entry name" value="cysK"/>
    <property type="match status" value="1"/>
</dbReference>
<feature type="domain" description="Tryptophan synthase beta chain-like PALP" evidence="13">
    <location>
        <begin position="7"/>
        <end position="289"/>
    </location>
</feature>
<feature type="binding site" evidence="10">
    <location>
        <position position="264"/>
    </location>
    <ligand>
        <name>pyridoxal 5'-phosphate</name>
        <dbReference type="ChEBI" id="CHEBI:597326"/>
    </ligand>
</feature>
<dbReference type="Pfam" id="PF00291">
    <property type="entry name" value="PALP"/>
    <property type="match status" value="1"/>
</dbReference>
<accession>A0A381DLK4</accession>
<dbReference type="OrthoDB" id="9805733at2"/>
<name>A0A381DLK4_9BACT</name>
<dbReference type="InterPro" id="IPR005859">
    <property type="entry name" value="CysK"/>
</dbReference>
<comment type="pathway">
    <text evidence="2">Amino-acid biosynthesis; L-cysteine biosynthesis; L-cysteine from L-serine: step 2/2.</text>
</comment>
<evidence type="ECO:0000256" key="4">
    <source>
        <dbReference type="ARBA" id="ARBA00012681"/>
    </source>
</evidence>
<evidence type="ECO:0000256" key="7">
    <source>
        <dbReference type="ARBA" id="ARBA00022898"/>
    </source>
</evidence>
<dbReference type="NCBIfam" id="TIGR01136">
    <property type="entry name" value="cysKM"/>
    <property type="match status" value="1"/>
</dbReference>
<comment type="cofactor">
    <cofactor evidence="1 10 12">
        <name>pyridoxal 5'-phosphate</name>
        <dbReference type="ChEBI" id="CHEBI:597326"/>
    </cofactor>
</comment>
<dbReference type="CDD" id="cd01561">
    <property type="entry name" value="CBS_like"/>
    <property type="match status" value="1"/>
</dbReference>
<dbReference type="InterPro" id="IPR036052">
    <property type="entry name" value="TrpB-like_PALP_sf"/>
</dbReference>
<dbReference type="SUPFAM" id="SSF53686">
    <property type="entry name" value="Tryptophan synthase beta subunit-like PLP-dependent enzymes"/>
    <property type="match status" value="1"/>
</dbReference>
<evidence type="ECO:0000256" key="2">
    <source>
        <dbReference type="ARBA" id="ARBA00004962"/>
    </source>
</evidence>
<evidence type="ECO:0000256" key="3">
    <source>
        <dbReference type="ARBA" id="ARBA00007103"/>
    </source>
</evidence>
<dbReference type="AlphaFoldDB" id="A0A381DLK4"/>
<evidence type="ECO:0000259" key="13">
    <source>
        <dbReference type="Pfam" id="PF00291"/>
    </source>
</evidence>
<dbReference type="EC" id="2.5.1.47" evidence="4 12"/>
<dbReference type="GO" id="GO:0004124">
    <property type="term" value="F:cysteine synthase activity"/>
    <property type="evidence" value="ECO:0007669"/>
    <property type="project" value="UniProtKB-UniRule"/>
</dbReference>
<gene>
    <name evidence="14" type="primary">cysK_2</name>
    <name evidence="14" type="ORF">NCTC12475_01742</name>
</gene>
<dbReference type="InterPro" id="IPR001216">
    <property type="entry name" value="P-phosphate_BS"/>
</dbReference>
<dbReference type="GeneID" id="93090380"/>
<organism evidence="14 15">
    <name type="scientific">Campylobacter sputorum subsp. sputorum</name>
    <dbReference type="NCBI Taxonomy" id="32024"/>
    <lineage>
        <taxon>Bacteria</taxon>
        <taxon>Pseudomonadati</taxon>
        <taxon>Campylobacterota</taxon>
        <taxon>Epsilonproteobacteria</taxon>
        <taxon>Campylobacterales</taxon>
        <taxon>Campylobacteraceae</taxon>
        <taxon>Campylobacter</taxon>
    </lineage>
</organism>
<dbReference type="PANTHER" id="PTHR10314">
    <property type="entry name" value="CYSTATHIONINE BETA-SYNTHASE"/>
    <property type="match status" value="1"/>
</dbReference>
<reference evidence="14 15" key="1">
    <citation type="submission" date="2018-06" db="EMBL/GenBank/DDBJ databases">
        <authorList>
            <consortium name="Pathogen Informatics"/>
            <person name="Doyle S."/>
        </authorList>
    </citation>
    <scope>NUCLEOTIDE SEQUENCE [LARGE SCALE GENOMIC DNA]</scope>
    <source>
        <strain evidence="14 15">NCTC12475</strain>
    </source>
</reference>
<proteinExistence type="inferred from homology"/>
<evidence type="ECO:0000256" key="12">
    <source>
        <dbReference type="RuleBase" id="RU003985"/>
    </source>
</evidence>
<dbReference type="PROSITE" id="PS00901">
    <property type="entry name" value="CYS_SYNTHASE"/>
    <property type="match status" value="1"/>
</dbReference>
<feature type="binding site" evidence="10">
    <location>
        <begin position="176"/>
        <end position="180"/>
    </location>
    <ligand>
        <name>pyridoxal 5'-phosphate</name>
        <dbReference type="ChEBI" id="CHEBI:597326"/>
    </ligand>
</feature>
<dbReference type="STRING" id="32024.GCA_000788295_00728"/>
<dbReference type="EMBL" id="UFVD01000001">
    <property type="protein sequence ID" value="SUX11515.1"/>
    <property type="molecule type" value="Genomic_DNA"/>
</dbReference>
<dbReference type="Gene3D" id="3.40.50.1100">
    <property type="match status" value="2"/>
</dbReference>
<dbReference type="UniPathway" id="UPA00136">
    <property type="reaction ID" value="UER00200"/>
</dbReference>
<feature type="modified residue" description="N6-(pyridoxal phosphate)lysine" evidence="11">
    <location>
        <position position="42"/>
    </location>
</feature>
<dbReference type="RefSeq" id="WP_089182238.1">
    <property type="nucleotide sequence ID" value="NZ_CP043427.1"/>
</dbReference>
<dbReference type="GO" id="GO:0006535">
    <property type="term" value="P:cysteine biosynthetic process from serine"/>
    <property type="evidence" value="ECO:0007669"/>
    <property type="project" value="UniProtKB-UniRule"/>
</dbReference>
<evidence type="ECO:0000256" key="1">
    <source>
        <dbReference type="ARBA" id="ARBA00001933"/>
    </source>
</evidence>
<feature type="binding site" evidence="10">
    <location>
        <position position="72"/>
    </location>
    <ligand>
        <name>pyridoxal 5'-phosphate</name>
        <dbReference type="ChEBI" id="CHEBI:597326"/>
    </ligand>
</feature>
<keyword evidence="15" id="KW-1185">Reference proteome</keyword>
<comment type="catalytic activity">
    <reaction evidence="9 12">
        <text>O-acetyl-L-serine + hydrogen sulfide = L-cysteine + acetate</text>
        <dbReference type="Rhea" id="RHEA:14829"/>
        <dbReference type="ChEBI" id="CHEBI:29919"/>
        <dbReference type="ChEBI" id="CHEBI:30089"/>
        <dbReference type="ChEBI" id="CHEBI:35235"/>
        <dbReference type="ChEBI" id="CHEBI:58340"/>
        <dbReference type="EC" id="2.5.1.47"/>
    </reaction>
</comment>
<evidence type="ECO:0000256" key="6">
    <source>
        <dbReference type="ARBA" id="ARBA00022679"/>
    </source>
</evidence>
<evidence type="ECO:0000256" key="5">
    <source>
        <dbReference type="ARBA" id="ARBA00022605"/>
    </source>
</evidence>
<protein>
    <recommendedName>
        <fullName evidence="4 12">Cysteine synthase</fullName>
        <ecNumber evidence="4 12">2.5.1.47</ecNumber>
    </recommendedName>
</protein>
<comment type="similarity">
    <text evidence="3 12">Belongs to the cysteine synthase/cystathionine beta-synthase family.</text>
</comment>
<sequence length="302" mass="32589">MNIANDVTELIGNTPIVKINSFSKDATILAKCEFLNPSHSVKDRAAFFMLKDAMDKGLINEKTTIIEPTSGNTGVALAMLAAHYNLKMILTMPSSMSIERQKLLSAFGAKIVLTDPKFGMKGAVDEANKLASEISNSFIPMQFENLSNREAHKKTTAMEILRDTDGKIDFFVASFGTGGTLSGTAEILKQNIPNLKVIGVEPEDSPLLTKGYAGSHKIQGIGANFIPKNLNQDVVNEFVGVSNKDAFDTAKMLATKDGLLVGISSGANVFVSSQIAKENKGKTIITMLNDTGERYLSTDLFK</sequence>
<evidence type="ECO:0000256" key="10">
    <source>
        <dbReference type="PIRSR" id="PIRSR605856-50"/>
    </source>
</evidence>
<keyword evidence="8 12" id="KW-0198">Cysteine biosynthesis</keyword>
<dbReference type="InterPro" id="IPR005856">
    <property type="entry name" value="Cys_synth"/>
</dbReference>
<evidence type="ECO:0000256" key="11">
    <source>
        <dbReference type="PIRSR" id="PIRSR605856-51"/>
    </source>
</evidence>